<organism evidence="2 3">
    <name type="scientific">Streptomyces solicavernae</name>
    <dbReference type="NCBI Taxonomy" id="3043614"/>
    <lineage>
        <taxon>Bacteria</taxon>
        <taxon>Bacillati</taxon>
        <taxon>Actinomycetota</taxon>
        <taxon>Actinomycetes</taxon>
        <taxon>Kitasatosporales</taxon>
        <taxon>Streptomycetaceae</taxon>
        <taxon>Streptomyces</taxon>
    </lineage>
</organism>
<keyword evidence="3" id="KW-1185">Reference proteome</keyword>
<reference evidence="2 3" key="1">
    <citation type="submission" date="2023-05" db="EMBL/GenBank/DDBJ databases">
        <title>Draft genome sequence of Streptomyces sp. B-S-A8 isolated from a cave soil in Thailand.</title>
        <authorList>
            <person name="Chamroensaksri N."/>
            <person name="Muangham S."/>
        </authorList>
    </citation>
    <scope>NUCLEOTIDE SEQUENCE [LARGE SCALE GENOMIC DNA]</scope>
    <source>
        <strain evidence="2 3">B-S-A8</strain>
    </source>
</reference>
<dbReference type="Proteomes" id="UP001224661">
    <property type="component" value="Unassembled WGS sequence"/>
</dbReference>
<evidence type="ECO:0000313" key="2">
    <source>
        <dbReference type="EMBL" id="MDI3390140.1"/>
    </source>
</evidence>
<dbReference type="RefSeq" id="WP_282516619.1">
    <property type="nucleotide sequence ID" value="NZ_JASCIR010000040.1"/>
</dbReference>
<feature type="compositionally biased region" description="Basic residues" evidence="1">
    <location>
        <begin position="1"/>
        <end position="11"/>
    </location>
</feature>
<sequence>MAGKKTRRSRERHSGGSLLGGAGRLPWGRGEDSGGKAFDTQMSSEVRILMEEGEIVPRRDDSPSHRAQLAYLKTHKGGTAAMEEAGVKRRTARNWFRKRNPATPTDENKERINRAYWQLKARNWARTGTRLPQKVRASVEGQVLERARGQRMSVIPVDHRDVRPQAQGAQKRATERTYRPSEQAWTKLVGSWAADDEVDMDTAWMDNAGDLGSPPELYYEVGHVGFSL</sequence>
<evidence type="ECO:0000256" key="1">
    <source>
        <dbReference type="SAM" id="MobiDB-lite"/>
    </source>
</evidence>
<accession>A0ABT6S0B9</accession>
<dbReference type="EMBL" id="JASCIR010000040">
    <property type="protein sequence ID" value="MDI3390140.1"/>
    <property type="molecule type" value="Genomic_DNA"/>
</dbReference>
<comment type="caution">
    <text evidence="2">The sequence shown here is derived from an EMBL/GenBank/DDBJ whole genome shotgun (WGS) entry which is preliminary data.</text>
</comment>
<evidence type="ECO:0000313" key="3">
    <source>
        <dbReference type="Proteomes" id="UP001224661"/>
    </source>
</evidence>
<gene>
    <name evidence="2" type="ORF">QIS99_28700</name>
</gene>
<feature type="region of interest" description="Disordered" evidence="1">
    <location>
        <begin position="1"/>
        <end position="42"/>
    </location>
</feature>
<proteinExistence type="predicted"/>
<protein>
    <submittedName>
        <fullName evidence="2">Uncharacterized protein</fullName>
    </submittedName>
</protein>
<name>A0ABT6S0B9_9ACTN</name>